<dbReference type="PANTHER" id="PTHR32166:SF122">
    <property type="entry name" value="OS09G0499600 PROTEIN"/>
    <property type="match status" value="1"/>
</dbReference>
<dbReference type="EMBL" id="CAXHTB010000011">
    <property type="protein sequence ID" value="CAL0314836.1"/>
    <property type="molecule type" value="Genomic_DNA"/>
</dbReference>
<dbReference type="PANTHER" id="PTHR32166">
    <property type="entry name" value="OSJNBA0013A04.12 PROTEIN"/>
    <property type="match status" value="1"/>
</dbReference>
<dbReference type="Proteomes" id="UP001497480">
    <property type="component" value="Unassembled WGS sequence"/>
</dbReference>
<evidence type="ECO:0000313" key="1">
    <source>
        <dbReference type="EMBL" id="CAL0314836.1"/>
    </source>
</evidence>
<comment type="caution">
    <text evidence="1">The sequence shown here is derived from an EMBL/GenBank/DDBJ whole genome shotgun (WGS) entry which is preliminary data.</text>
</comment>
<reference evidence="1 2" key="1">
    <citation type="submission" date="2024-03" db="EMBL/GenBank/DDBJ databases">
        <authorList>
            <person name="Martinez-Hernandez J."/>
        </authorList>
    </citation>
    <scope>NUCLEOTIDE SEQUENCE [LARGE SCALE GENOMIC DNA]</scope>
</reference>
<protein>
    <recommendedName>
        <fullName evidence="3">HAT C-terminal dimerisation domain-containing protein</fullName>
    </recommendedName>
</protein>
<gene>
    <name evidence="1" type="ORF">LLUT_LOCUS15896</name>
</gene>
<sequence length="218" mass="25424">MFTSNERTSSRCANTKDGSFVENVIIDKEFWNNIVVCWKDAYPIIKVLLLVDSDEKPTMGFIYGAMDQAKEKIQNAFNNVKKSYLPIWKIIDQRWDNQLRRPLHAAGYYPTPKLHHVPNFKAYVEVKRGLYDYLTRLVENMEEIGKIDDQLEDFKNKAKFFGSTIAMESYGDEHPELQNFVICVLSLTCSSSNCERNWSVFEMVKFHPCILYPILKIS</sequence>
<name>A0AAV1X0L5_LUPLU</name>
<keyword evidence="2" id="KW-1185">Reference proteome</keyword>
<accession>A0AAV1X0L5</accession>
<evidence type="ECO:0000313" key="2">
    <source>
        <dbReference type="Proteomes" id="UP001497480"/>
    </source>
</evidence>
<organism evidence="1 2">
    <name type="scientific">Lupinus luteus</name>
    <name type="common">European yellow lupine</name>
    <dbReference type="NCBI Taxonomy" id="3873"/>
    <lineage>
        <taxon>Eukaryota</taxon>
        <taxon>Viridiplantae</taxon>
        <taxon>Streptophyta</taxon>
        <taxon>Embryophyta</taxon>
        <taxon>Tracheophyta</taxon>
        <taxon>Spermatophyta</taxon>
        <taxon>Magnoliopsida</taxon>
        <taxon>eudicotyledons</taxon>
        <taxon>Gunneridae</taxon>
        <taxon>Pentapetalae</taxon>
        <taxon>rosids</taxon>
        <taxon>fabids</taxon>
        <taxon>Fabales</taxon>
        <taxon>Fabaceae</taxon>
        <taxon>Papilionoideae</taxon>
        <taxon>50 kb inversion clade</taxon>
        <taxon>genistoids sensu lato</taxon>
        <taxon>core genistoids</taxon>
        <taxon>Genisteae</taxon>
        <taxon>Lupinus</taxon>
    </lineage>
</organism>
<dbReference type="SUPFAM" id="SSF53098">
    <property type="entry name" value="Ribonuclease H-like"/>
    <property type="match status" value="1"/>
</dbReference>
<dbReference type="InterPro" id="IPR012337">
    <property type="entry name" value="RNaseH-like_sf"/>
</dbReference>
<dbReference type="AlphaFoldDB" id="A0AAV1X0L5"/>
<evidence type="ECO:0008006" key="3">
    <source>
        <dbReference type="Google" id="ProtNLM"/>
    </source>
</evidence>
<proteinExistence type="predicted"/>